<dbReference type="GO" id="GO:1990699">
    <property type="term" value="F:palmitoleyl hydrolase activity"/>
    <property type="evidence" value="ECO:0007669"/>
    <property type="project" value="UniProtKB-EC"/>
</dbReference>
<dbReference type="SUPFAM" id="SSF53474">
    <property type="entry name" value="alpha/beta-Hydrolases"/>
    <property type="match status" value="1"/>
</dbReference>
<feature type="region of interest" description="Disordered" evidence="2">
    <location>
        <begin position="941"/>
        <end position="1143"/>
    </location>
</feature>
<reference evidence="3" key="1">
    <citation type="submission" date="2021-01" db="EMBL/GenBank/DDBJ databases">
        <authorList>
            <person name="Li R."/>
            <person name="Bekaert M."/>
        </authorList>
    </citation>
    <scope>NUCLEOTIDE SEQUENCE</scope>
    <source>
        <strain evidence="3">Farmed</strain>
    </source>
</reference>
<feature type="region of interest" description="Disordered" evidence="2">
    <location>
        <begin position="794"/>
        <end position="825"/>
    </location>
</feature>
<feature type="compositionally biased region" description="Low complexity" evidence="2">
    <location>
        <begin position="1101"/>
        <end position="1143"/>
    </location>
</feature>
<feature type="compositionally biased region" description="Low complexity" evidence="2">
    <location>
        <begin position="762"/>
        <end position="773"/>
    </location>
</feature>
<feature type="compositionally biased region" description="Pro residues" evidence="2">
    <location>
        <begin position="1216"/>
        <end position="1227"/>
    </location>
</feature>
<dbReference type="EMBL" id="CAHIKZ030003021">
    <property type="protein sequence ID" value="CAE1295216.1"/>
    <property type="molecule type" value="Genomic_DNA"/>
</dbReference>
<feature type="compositionally biased region" description="Low complexity" evidence="2">
    <location>
        <begin position="702"/>
        <end position="711"/>
    </location>
</feature>
<keyword evidence="3" id="KW-0378">Hydrolase</keyword>
<feature type="compositionally biased region" description="Low complexity" evidence="2">
    <location>
        <begin position="958"/>
        <end position="987"/>
    </location>
</feature>
<dbReference type="Proteomes" id="UP000597762">
    <property type="component" value="Unassembled WGS sequence"/>
</dbReference>
<feature type="compositionally biased region" description="Low complexity" evidence="2">
    <location>
        <begin position="1075"/>
        <end position="1088"/>
    </location>
</feature>
<sequence length="1227" mass="131706">MFPKREPDQYYSHKARIVCSLKENLINTTLTKSTHSSCLESIANNSVFIFGLIRQRSLKDVNASLWQLGKMTSPTMRQLSYAISARQWSSQIQHFPAFSPSFPSASPVMYDVCPSQSINPASTPSDANIHLASIFHADSDTDGELVVLPEEFAQKRGALCLDGSPAGYYIRQGRGSSRKFWILHLQGGAWCSTQEECYKRSFTDLGSSLKAPVSASFEGFMSSDDMINPDFHDWNMVRFLYCDGGSFLGNRSQAIKYKSRKIYFEKVILSGSSAGGLAALIHADHLHKRLQKIKSVHAVLDAMLFVNLTSRSGQKKMMNILENTFHLHNIKDSVSLDDCSQTMSDDTKWQCFSPVYFYKHMFTPAFFLNSVHDRWYLNQALDVTCDFKKCSSSEIKYISDIRTGLLETVHDILTSQKDGRYLTACPVHSVLVNNFFTQPLAGHVSPQEAIGDWYFERNSVSSINVIPREAFPEAVSVCYKYFNDDEKTFKRCFDVCTFLLTTIKCSHGRRPSNPVYSFDTKLTCSKCHSSVPPVPCSSYRQRNLFPPQFFSQVTSYTLSCHSSGTLPSFNLQWHHPINQPPLSDQVTASPHIIETPLSSLMILLPITQPALSSQMITHPITKSLFFSVTPPLHHSASPLLSGNAQATLPSRSPLLSGDAQAQLPSLPALLSSRAMPRLNSPPFPLSSPPLGRCPGSTPPSLPLLSSRACPGSTPPSLPPPLGRCPGSTPSLPLLLLSGVPRLNSPPFPLSSSPLGRCPGSTPLPSRSPLLSGDAQAQLPSLPALLSSRAMPRLNSPPFPLSSPLGDAQAQLPSLPASPPLLSGDAQAQLPSLPALLSSRAMPRLNSPPFPLSSPLGRCPGSTPLPSSLSPGDAQAQLLLPASSCDAQAQLLPSLPSSSRAMPRLNSLPSRFSSPLGDAQAQLLPSRLPLLGAMPRLNSSLPASFSSGDAQAQLPPLPRLNLLPSPSSAMPRLNSLPSRLLSSRAMPRLNPPFPGSTPSLLSGDAQAQLPPLPASSPLGRCPGSTPPLPRLNSLPSPPSPLGRCPGSTLPSRPPSSRAHAQAQLLPSRLLPPRAMPRLNSLPSRSPLLSGDAQAQLPPFPLPRLNSLPSPLGRCPGSTPLPSRSPSPLGRCPGSTPSLPPLLLSSGDAQAQLLPSRLLPGACPGSTPPLSPLLSGDAQAQLPSLPSPGLLNSSPGDAQAQLPSLPALLSSRAMPRLNSPPFPLSSPLG</sequence>
<gene>
    <name evidence="3" type="ORF">SPHA_50808</name>
</gene>
<accession>A0A812D6J6</accession>
<feature type="compositionally biased region" description="Low complexity" evidence="2">
    <location>
        <begin position="1180"/>
        <end position="1215"/>
    </location>
</feature>
<dbReference type="InterPro" id="IPR029058">
    <property type="entry name" value="AB_hydrolase_fold"/>
</dbReference>
<feature type="region of interest" description="Disordered" evidence="2">
    <location>
        <begin position="750"/>
        <end position="773"/>
    </location>
</feature>
<evidence type="ECO:0000256" key="2">
    <source>
        <dbReference type="SAM" id="MobiDB-lite"/>
    </source>
</evidence>
<evidence type="ECO:0000256" key="1">
    <source>
        <dbReference type="ARBA" id="ARBA00010213"/>
    </source>
</evidence>
<evidence type="ECO:0000313" key="4">
    <source>
        <dbReference type="Proteomes" id="UP000597762"/>
    </source>
</evidence>
<feature type="compositionally biased region" description="Low complexity" evidence="2">
    <location>
        <begin position="801"/>
        <end position="825"/>
    </location>
</feature>
<protein>
    <submittedName>
        <fullName evidence="3">NOTUM</fullName>
        <ecNumber evidence="3">3.1.1.98</ecNumber>
    </submittedName>
</protein>
<dbReference type="InterPro" id="IPR004963">
    <property type="entry name" value="PAE/NOTUM"/>
</dbReference>
<organism evidence="3 4">
    <name type="scientific">Acanthosepion pharaonis</name>
    <name type="common">Pharaoh cuttlefish</name>
    <name type="synonym">Sepia pharaonis</name>
    <dbReference type="NCBI Taxonomy" id="158019"/>
    <lineage>
        <taxon>Eukaryota</taxon>
        <taxon>Metazoa</taxon>
        <taxon>Spiralia</taxon>
        <taxon>Lophotrochozoa</taxon>
        <taxon>Mollusca</taxon>
        <taxon>Cephalopoda</taxon>
        <taxon>Coleoidea</taxon>
        <taxon>Decapodiformes</taxon>
        <taxon>Sepiida</taxon>
        <taxon>Sepiina</taxon>
        <taxon>Sepiidae</taxon>
        <taxon>Acanthosepion</taxon>
    </lineage>
</organism>
<feature type="region of interest" description="Disordered" evidence="2">
    <location>
        <begin position="1155"/>
        <end position="1227"/>
    </location>
</feature>
<name>A0A812D6J6_ACAPH</name>
<comment type="caution">
    <text evidence="3">The sequence shown here is derived from an EMBL/GenBank/DDBJ whole genome shotgun (WGS) entry which is preliminary data.</text>
</comment>
<keyword evidence="4" id="KW-1185">Reference proteome</keyword>
<dbReference type="AlphaFoldDB" id="A0A812D6J6"/>
<comment type="similarity">
    <text evidence="1">Belongs to the pectinacetylesterase family. Notum subfamily.</text>
</comment>
<feature type="region of interest" description="Disordered" evidence="2">
    <location>
        <begin position="679"/>
        <end position="725"/>
    </location>
</feature>
<feature type="compositionally biased region" description="Pro residues" evidence="2">
    <location>
        <begin position="712"/>
        <end position="722"/>
    </location>
</feature>
<evidence type="ECO:0000313" key="3">
    <source>
        <dbReference type="EMBL" id="CAE1295216.1"/>
    </source>
</evidence>
<proteinExistence type="inferred from homology"/>
<feature type="compositionally biased region" description="Pro residues" evidence="2">
    <location>
        <begin position="1023"/>
        <end position="1039"/>
    </location>
</feature>
<dbReference type="OrthoDB" id="2015280at2759"/>
<dbReference type="Pfam" id="PF03283">
    <property type="entry name" value="PAE"/>
    <property type="match status" value="2"/>
</dbReference>
<dbReference type="EC" id="3.1.1.98" evidence="3"/>
<dbReference type="PANTHER" id="PTHR21562:SF67">
    <property type="entry name" value="PECTIN ACETYLESTERASE"/>
    <property type="match status" value="1"/>
</dbReference>
<dbReference type="PANTHER" id="PTHR21562">
    <property type="entry name" value="NOTUM-RELATED"/>
    <property type="match status" value="1"/>
</dbReference>